<evidence type="ECO:0000313" key="1">
    <source>
        <dbReference type="EMBL" id="GIZ47537.1"/>
    </source>
</evidence>
<dbReference type="OrthoDB" id="4664297at2759"/>
<proteinExistence type="predicted"/>
<dbReference type="GeneID" id="68296201"/>
<keyword evidence="2" id="KW-1185">Reference proteome</keyword>
<dbReference type="Proteomes" id="UP000825890">
    <property type="component" value="Unassembled WGS sequence"/>
</dbReference>
<organism evidence="1 2">
    <name type="scientific">Cercospora kikuchii</name>
    <dbReference type="NCBI Taxonomy" id="84275"/>
    <lineage>
        <taxon>Eukaryota</taxon>
        <taxon>Fungi</taxon>
        <taxon>Dikarya</taxon>
        <taxon>Ascomycota</taxon>
        <taxon>Pezizomycotina</taxon>
        <taxon>Dothideomycetes</taxon>
        <taxon>Dothideomycetidae</taxon>
        <taxon>Mycosphaerellales</taxon>
        <taxon>Mycosphaerellaceae</taxon>
        <taxon>Cercospora</taxon>
    </lineage>
</organism>
<protein>
    <submittedName>
        <fullName evidence="1">Uncharacterized protein</fullName>
    </submittedName>
</protein>
<dbReference type="AlphaFoldDB" id="A0A9P3FJU6"/>
<sequence length="161" mass="17706">MATASIIEDLEVSLSSRKQQQTVKATVRNVSSSTTYTILNWDTVLDTLSPLAMGTLKLRLKSSEQAIEGPGVLARRVMPPRREDLVEIAPKSEVSNEVMLKGPWLPQDAEAYIVRAVGSWRAVWRKPLAEIADAELDSTQGEIAEGRFESNDLVVSLATLQ</sequence>
<dbReference type="EMBL" id="BOLY01000007">
    <property type="protein sequence ID" value="GIZ47537.1"/>
    <property type="molecule type" value="Genomic_DNA"/>
</dbReference>
<evidence type="ECO:0000313" key="2">
    <source>
        <dbReference type="Proteomes" id="UP000825890"/>
    </source>
</evidence>
<reference evidence="1 2" key="1">
    <citation type="submission" date="2021-01" db="EMBL/GenBank/DDBJ databases">
        <title>Cercospora kikuchii MAFF 305040 whole genome shotgun sequence.</title>
        <authorList>
            <person name="Kashiwa T."/>
            <person name="Suzuki T."/>
        </authorList>
    </citation>
    <scope>NUCLEOTIDE SEQUENCE [LARGE SCALE GENOMIC DNA]</scope>
    <source>
        <strain evidence="1 2">MAFF 305040</strain>
    </source>
</reference>
<comment type="caution">
    <text evidence="1">The sequence shown here is derived from an EMBL/GenBank/DDBJ whole genome shotgun (WGS) entry which is preliminary data.</text>
</comment>
<dbReference type="RefSeq" id="XP_044662024.1">
    <property type="nucleotide sequence ID" value="XM_044806089.1"/>
</dbReference>
<gene>
    <name evidence="1" type="ORF">CKM354_001062600</name>
</gene>
<dbReference type="Gene3D" id="2.60.40.2970">
    <property type="match status" value="1"/>
</dbReference>
<name>A0A9P3FJU6_9PEZI</name>
<accession>A0A9P3FJU6</accession>